<comment type="caution">
    <text evidence="5">The sequence shown here is derived from an EMBL/GenBank/DDBJ whole genome shotgun (WGS) entry which is preliminary data.</text>
</comment>
<keyword evidence="3" id="KW-0812">Transmembrane</keyword>
<feature type="coiled-coil region" evidence="1">
    <location>
        <begin position="448"/>
        <end position="592"/>
    </location>
</feature>
<organism evidence="5 6">
    <name type="scientific">Dyadobacter helix</name>
    <dbReference type="NCBI Taxonomy" id="2822344"/>
    <lineage>
        <taxon>Bacteria</taxon>
        <taxon>Pseudomonadati</taxon>
        <taxon>Bacteroidota</taxon>
        <taxon>Cytophagia</taxon>
        <taxon>Cytophagales</taxon>
        <taxon>Spirosomataceae</taxon>
        <taxon>Dyadobacter</taxon>
    </lineage>
</organism>
<evidence type="ECO:0000313" key="5">
    <source>
        <dbReference type="EMBL" id="CAG5011574.1"/>
    </source>
</evidence>
<feature type="domain" description="Peptidase M56" evidence="4">
    <location>
        <begin position="27"/>
        <end position="268"/>
    </location>
</feature>
<feature type="transmembrane region" description="Helical" evidence="3">
    <location>
        <begin position="227"/>
        <end position="249"/>
    </location>
</feature>
<dbReference type="EMBL" id="CAJRAF010000002">
    <property type="protein sequence ID" value="CAG5011574.1"/>
    <property type="molecule type" value="Genomic_DNA"/>
</dbReference>
<evidence type="ECO:0000256" key="3">
    <source>
        <dbReference type="SAM" id="Phobius"/>
    </source>
</evidence>
<dbReference type="CDD" id="cd07341">
    <property type="entry name" value="M56_BlaR1_MecR1_like"/>
    <property type="match status" value="1"/>
</dbReference>
<feature type="compositionally biased region" description="Pro residues" evidence="2">
    <location>
        <begin position="630"/>
        <end position="653"/>
    </location>
</feature>
<feature type="transmembrane region" description="Helical" evidence="3">
    <location>
        <begin position="53"/>
        <end position="73"/>
    </location>
</feature>
<evidence type="ECO:0000256" key="2">
    <source>
        <dbReference type="SAM" id="MobiDB-lite"/>
    </source>
</evidence>
<sequence>MKFIFEFLSSPAATAFGWMLVHSLWQASLLSVIAFALFHILRNRSAAQRYNTGITLLAVQIVTSIATFCYYLNLVSQSAVQHYYVPAASNVTANAYWQPTNQQIPMATRILFWLNNHIQELVICWLIGAALLMLRFAGGWIYTERLKYTSRIVMDQQWRARFGVLTAKLNITKSIEFRESARIASPIVIGVLQPAVLIPLGLLTGFSVSQIEAILTHELAHIRRNDYLVNLLQSVAEVIFFFHPAIWWLSEKIRTERENCCDDIALSVCGDKMSLVNALVKVAEWQTSGTLAMAFASRKPLLLQRIRRVLGVSSKSTGIFGIQPTSFLFLAMLIGLSLYAIGQDKTPSKRKKADKRIEKKTNKRRNANADLVPLQQIQLDGDPVSLAMDLTAPSPDAAVPLLDLAVTNPDLAIPALGNISLSTNLSDLNLWDFASTSSWGDDSTQQKRNEFHQRMQALQNEMEPLQRRMEDLNLRMEKENFEMERYQREIEKLEWKKERLMESREEIMEKRSALFDADSKNGKSKFPEGELEKQVEAFEQQIKAQEQQITEFNSKIVSARKQAEVYEESEAVKSIKSEIDEIRIKMEKIGAEMGVASLGIEKLYPGPPPRPAKVPRPPKAPRADKISTKPAPPAPKAVPNPKAAPTPPTPPGK</sequence>
<gene>
    <name evidence="5" type="ORF">DYBT9275_04977</name>
</gene>
<feature type="region of interest" description="Disordered" evidence="2">
    <location>
        <begin position="600"/>
        <end position="653"/>
    </location>
</feature>
<evidence type="ECO:0000313" key="6">
    <source>
        <dbReference type="Proteomes" id="UP000680038"/>
    </source>
</evidence>
<evidence type="ECO:0000259" key="4">
    <source>
        <dbReference type="Pfam" id="PF05569"/>
    </source>
</evidence>
<dbReference type="Proteomes" id="UP000680038">
    <property type="component" value="Unassembled WGS sequence"/>
</dbReference>
<feature type="transmembrane region" description="Helical" evidence="3">
    <location>
        <begin position="20"/>
        <end position="41"/>
    </location>
</feature>
<dbReference type="AlphaFoldDB" id="A0A916JGG8"/>
<dbReference type="InterPro" id="IPR052173">
    <property type="entry name" value="Beta-lactam_resp_regulator"/>
</dbReference>
<keyword evidence="1" id="KW-0175">Coiled coil</keyword>
<keyword evidence="6" id="KW-1185">Reference proteome</keyword>
<proteinExistence type="predicted"/>
<feature type="compositionally biased region" description="Pro residues" evidence="2">
    <location>
        <begin position="605"/>
        <end position="620"/>
    </location>
</feature>
<name>A0A916JGG8_9BACT</name>
<dbReference type="RefSeq" id="WP_215241243.1">
    <property type="nucleotide sequence ID" value="NZ_CAJRAF010000002.1"/>
</dbReference>
<dbReference type="PANTHER" id="PTHR34978">
    <property type="entry name" value="POSSIBLE SENSOR-TRANSDUCER PROTEIN BLAR"/>
    <property type="match status" value="1"/>
</dbReference>
<keyword evidence="3" id="KW-0472">Membrane</keyword>
<protein>
    <recommendedName>
        <fullName evidence="4">Peptidase M56 domain-containing protein</fullName>
    </recommendedName>
</protein>
<reference evidence="5" key="1">
    <citation type="submission" date="2021-04" db="EMBL/GenBank/DDBJ databases">
        <authorList>
            <person name="Rodrigo-Torres L."/>
            <person name="Arahal R. D."/>
            <person name="Lucena T."/>
        </authorList>
    </citation>
    <scope>NUCLEOTIDE SEQUENCE</scope>
    <source>
        <strain evidence="5">CECT 9275</strain>
    </source>
</reference>
<dbReference type="Pfam" id="PF05569">
    <property type="entry name" value="Peptidase_M56"/>
    <property type="match status" value="1"/>
</dbReference>
<keyword evidence="3" id="KW-1133">Transmembrane helix</keyword>
<accession>A0A916JGG8</accession>
<dbReference type="InterPro" id="IPR008756">
    <property type="entry name" value="Peptidase_M56"/>
</dbReference>
<feature type="transmembrane region" description="Helical" evidence="3">
    <location>
        <begin position="118"/>
        <end position="142"/>
    </location>
</feature>
<feature type="transmembrane region" description="Helical" evidence="3">
    <location>
        <begin position="317"/>
        <end position="341"/>
    </location>
</feature>
<evidence type="ECO:0000256" key="1">
    <source>
        <dbReference type="SAM" id="Coils"/>
    </source>
</evidence>
<dbReference type="PANTHER" id="PTHR34978:SF3">
    <property type="entry name" value="SLR0241 PROTEIN"/>
    <property type="match status" value="1"/>
</dbReference>